<evidence type="ECO:0000256" key="13">
    <source>
        <dbReference type="SAM" id="MobiDB-lite"/>
    </source>
</evidence>
<accession>L8H920</accession>
<feature type="domain" description="Protein kinase" evidence="16">
    <location>
        <begin position="1423"/>
        <end position="1676"/>
    </location>
</feature>
<gene>
    <name evidence="19" type="ORF">ACA1_279330</name>
</gene>
<feature type="signal peptide" evidence="15">
    <location>
        <begin position="1"/>
        <end position="25"/>
    </location>
</feature>
<evidence type="ECO:0000259" key="18">
    <source>
        <dbReference type="PROSITE" id="PS50125"/>
    </source>
</evidence>
<evidence type="ECO:0000256" key="5">
    <source>
        <dbReference type="ARBA" id="ARBA00022679"/>
    </source>
</evidence>
<comment type="catalytic activity">
    <reaction evidence="10">
        <text>L-seryl-[protein] + ATP = O-phospho-L-seryl-[protein] + ADP + H(+)</text>
        <dbReference type="Rhea" id="RHEA:17989"/>
        <dbReference type="Rhea" id="RHEA-COMP:9863"/>
        <dbReference type="Rhea" id="RHEA-COMP:11604"/>
        <dbReference type="ChEBI" id="CHEBI:15378"/>
        <dbReference type="ChEBI" id="CHEBI:29999"/>
        <dbReference type="ChEBI" id="CHEBI:30616"/>
        <dbReference type="ChEBI" id="CHEBI:83421"/>
        <dbReference type="ChEBI" id="CHEBI:456216"/>
        <dbReference type="EC" id="2.7.11.1"/>
    </reaction>
</comment>
<organism evidence="19 20">
    <name type="scientific">Acanthamoeba castellanii (strain ATCC 30010 / Neff)</name>
    <dbReference type="NCBI Taxonomy" id="1257118"/>
    <lineage>
        <taxon>Eukaryota</taxon>
        <taxon>Amoebozoa</taxon>
        <taxon>Discosea</taxon>
        <taxon>Longamoebia</taxon>
        <taxon>Centramoebida</taxon>
        <taxon>Acanthamoebidae</taxon>
        <taxon>Acanthamoeba</taxon>
    </lineage>
</organism>
<feature type="binding site" evidence="12">
    <location>
        <position position="1450"/>
    </location>
    <ligand>
        <name>ATP</name>
        <dbReference type="ChEBI" id="CHEBI:30616"/>
    </ligand>
</feature>
<evidence type="ECO:0000256" key="10">
    <source>
        <dbReference type="ARBA" id="ARBA00048679"/>
    </source>
</evidence>
<dbReference type="PANTHER" id="PTHR44329:SF298">
    <property type="entry name" value="MIXED LINEAGE KINASE DOMAIN-LIKE PROTEIN"/>
    <property type="match status" value="1"/>
</dbReference>
<protein>
    <recommendedName>
        <fullName evidence="3">non-specific serine/threonine protein kinase</fullName>
        <ecNumber evidence="3">2.7.11.1</ecNumber>
    </recommendedName>
</protein>
<keyword evidence="8 12" id="KW-0067">ATP-binding</keyword>
<evidence type="ECO:0000259" key="17">
    <source>
        <dbReference type="PROSITE" id="PS50026"/>
    </source>
</evidence>
<comment type="catalytic activity">
    <reaction evidence="9">
        <text>L-threonyl-[protein] + ATP = O-phospho-L-threonyl-[protein] + ADP + H(+)</text>
        <dbReference type="Rhea" id="RHEA:46608"/>
        <dbReference type="Rhea" id="RHEA-COMP:11060"/>
        <dbReference type="Rhea" id="RHEA-COMP:11605"/>
        <dbReference type="ChEBI" id="CHEBI:15378"/>
        <dbReference type="ChEBI" id="CHEBI:30013"/>
        <dbReference type="ChEBI" id="CHEBI:30616"/>
        <dbReference type="ChEBI" id="CHEBI:61977"/>
        <dbReference type="ChEBI" id="CHEBI:456216"/>
        <dbReference type="EC" id="2.7.11.1"/>
    </reaction>
</comment>
<dbReference type="FunFam" id="3.30.200.20:FF:000060">
    <property type="entry name" value="Serine/threonine-protein kinase isoform 1"/>
    <property type="match status" value="2"/>
</dbReference>
<dbReference type="EC" id="2.7.11.1" evidence="3"/>
<proteinExistence type="inferred from homology"/>
<evidence type="ECO:0000256" key="7">
    <source>
        <dbReference type="ARBA" id="ARBA00022777"/>
    </source>
</evidence>
<evidence type="ECO:0000256" key="12">
    <source>
        <dbReference type="PROSITE-ProRule" id="PRU10141"/>
    </source>
</evidence>
<keyword evidence="5" id="KW-0808">Transferase</keyword>
<feature type="region of interest" description="Disordered" evidence="13">
    <location>
        <begin position="1350"/>
        <end position="1396"/>
    </location>
</feature>
<dbReference type="GO" id="GO:0035556">
    <property type="term" value="P:intracellular signal transduction"/>
    <property type="evidence" value="ECO:0007669"/>
    <property type="project" value="InterPro"/>
</dbReference>
<feature type="compositionally biased region" description="Polar residues" evidence="13">
    <location>
        <begin position="1057"/>
        <end position="1067"/>
    </location>
</feature>
<evidence type="ECO:0000256" key="4">
    <source>
        <dbReference type="ARBA" id="ARBA00022527"/>
    </source>
</evidence>
<dbReference type="Pfam" id="PF00211">
    <property type="entry name" value="Guanylate_cyc"/>
    <property type="match status" value="1"/>
</dbReference>
<dbReference type="SMART" id="SM00044">
    <property type="entry name" value="CYCc"/>
    <property type="match status" value="1"/>
</dbReference>
<dbReference type="InterPro" id="IPR000719">
    <property type="entry name" value="Prot_kinase_dom"/>
</dbReference>
<evidence type="ECO:0000256" key="6">
    <source>
        <dbReference type="ARBA" id="ARBA00022741"/>
    </source>
</evidence>
<dbReference type="EMBL" id="KB007908">
    <property type="protein sequence ID" value="ELR20951.1"/>
    <property type="molecule type" value="Genomic_DNA"/>
</dbReference>
<evidence type="ECO:0000256" key="15">
    <source>
        <dbReference type="SAM" id="SignalP"/>
    </source>
</evidence>
<dbReference type="GO" id="GO:0005524">
    <property type="term" value="F:ATP binding"/>
    <property type="evidence" value="ECO:0007669"/>
    <property type="project" value="UniProtKB-UniRule"/>
</dbReference>
<keyword evidence="6 12" id="KW-0547">Nucleotide-binding</keyword>
<dbReference type="CDD" id="cd13999">
    <property type="entry name" value="STKc_MAP3K-like"/>
    <property type="match status" value="2"/>
</dbReference>
<feature type="compositionally biased region" description="Low complexity" evidence="13">
    <location>
        <begin position="1098"/>
        <end position="1111"/>
    </location>
</feature>
<dbReference type="SUPFAM" id="SSF56112">
    <property type="entry name" value="Protein kinase-like (PK-like)"/>
    <property type="match status" value="2"/>
</dbReference>
<keyword evidence="4 19" id="KW-0723">Serine/threonine-protein kinase</keyword>
<dbReference type="VEuPathDB" id="AmoebaDB:ACA1_279330"/>
<dbReference type="InterPro" id="IPR000742">
    <property type="entry name" value="EGF"/>
</dbReference>
<dbReference type="PROSITE" id="PS50125">
    <property type="entry name" value="GUANYLATE_CYCLASE_2"/>
    <property type="match status" value="1"/>
</dbReference>
<dbReference type="Pfam" id="PF12849">
    <property type="entry name" value="PBP_like_2"/>
    <property type="match status" value="1"/>
</dbReference>
<dbReference type="GO" id="GO:0004674">
    <property type="term" value="F:protein serine/threonine kinase activity"/>
    <property type="evidence" value="ECO:0007669"/>
    <property type="project" value="UniProtKB-KW"/>
</dbReference>
<dbReference type="CDD" id="cd07302">
    <property type="entry name" value="CHD"/>
    <property type="match status" value="1"/>
</dbReference>
<dbReference type="RefSeq" id="XP_004344694.1">
    <property type="nucleotide sequence ID" value="XM_004344644.1"/>
</dbReference>
<keyword evidence="14" id="KW-0812">Transmembrane</keyword>
<dbReference type="Proteomes" id="UP000011083">
    <property type="component" value="Unassembled WGS sequence"/>
</dbReference>
<dbReference type="PROSITE" id="PS00108">
    <property type="entry name" value="PROTEIN_KINASE_ST"/>
    <property type="match status" value="2"/>
</dbReference>
<dbReference type="GO" id="GO:0016020">
    <property type="term" value="C:membrane"/>
    <property type="evidence" value="ECO:0007669"/>
    <property type="project" value="UniProtKB-SubCell"/>
</dbReference>
<dbReference type="InterPro" id="IPR001054">
    <property type="entry name" value="A/G_cyclase"/>
</dbReference>
<name>L8H920_ACACF</name>
<sequence length="1684" mass="182372">MAHQPAARGVLRCVFLLVLLRQATAYGVQLYGAGSPNPSAVMAEWATAYKYHRDDVTIAYQAQDLTTAFQGYASGGEDFLCIDRRVSADMEAQYGEFAQIPLMGQALVMAYNVPAISSAGSQLVGASQLKSGSITMWNDSAIQAANPALATLLPAEPILIGYNDNTNDMTIIEVLKLSLESFSPAFKGALAAANRTLAKLPPAQSGTMVLAGNSTASRISWLKANTNSLTFASYADTVQANVSWANMVNKAGMKVAPSVTSVQSAMNDFQNAFVGGNFSVDILDAAGNASWPMAYMTYFALLKNVSVFDCTDIQEMLNFVAWVQTNDQASTAATNLNVVPLALGLHKRIIDLLGTVQCNGEQAFSVPYLVGAGSPITVVRTWTSAWSSATTAVEYYQASSNQAKQQLVTYNEDFGIISTGLSADWYAQMEDAVLLPLTIYAATPAYNVQELIEAGLTLVLDMDTIAAIYLSEITMWNDAQIKALNSPTVAAALPERPIFVITVTIGNAMNELTTTALNASVPRFATQVGAGPLVTYPVEATNRSVQTNSLTAFAAVMAANADTFGFWQAYEVFSTQGIAAASLINPAGNPVRVSATSLQSAVSDYMSSVVNPTFTSLLLRPGKESWPVAVFGSIIYRKRTMQDCRKAAALANFTYWSQTNTEALRIAERQGFVVASSVKPLYSILLNELKGFTCNDEPVSTLASCISNGALCSDVGTCSSDTHSCVCPDGREGQYCEEVTTSSADVALPIILGIVIPVAACVFLLLLAFIIVLVVIIRRQSNQTSDWEIDFDELELGEHLGTGGFGSVHRATWKGTEVAVKMLTSDKITKDLERSFKDEHLIIVIQVRVMTALRHPNVVLFMAASTKAPKMCIVMEFMTLGSLYDLLHNELVPELPFALKAKMAYQASKGMHFLHSSGIVHRDLKSLNLLLDNKWNVKVSDFGLTKFREDVSKGGGKEVAGSVHWTAPEVLNESSDVDLILADVYSFAYFGMSPAAVAVAVIRDGIRPTIPESDGTSPVEYEELLTSCWHQDPTIRPTFLEIMTRLSSMHGDSSSALGGATSFTSKTSSHSSSSGHSGNNGGAAGVRRSLYSSWGMPSNTSGSTGSSSSHSSAKEAPGAAGDAGPVKAPQGEVTIVFTDITRAASLWEFNAAAMRDATLLHNAALRASLAQHRGYEVVFLRDRNSGEGSFCMAFHTPSEALAWCSEVQRALLAVAWPEALLDHPGAAEEWGDTDDRVLFKGLRVRMGVHVGTPRAVRDPITRRVEYIGPVVNATARITALTHGGQIVLSQAVYEKIKATAAGGHPHKNRLRSLGRFEMPDSPNGSKLFELKVPGLEARFFGGVAHGGDLNGLGERSSDSEGHTKRSYDRQDDNDSTRSAGSAHGSDRDGGDMQTTVGEGMQFKEDNFLTSANLCRWIIDYGEIQVGKQVGLGSYGVVYKGKWKGVEVAVKRFIKQKLDERRMLEFRAEMAFLSELHHPNIVLFIGACVKKPNLCIVTEFVKQGSLKDILADHSIKLTWDQKLRMLRSAALGLNYLHSLKPIIVHRDLKPSNLLVDENWNVKVADFGFARIKEENATMTRCGTPCWTAPEVIRGEKYDERADVYSFGITMWQVLTRKEPFAGRNFMGVSLEVLEGKRPQIPSDAPASFSKLMRKCWHANLDKRPSAEDVLAFFDRHVGEGLTDVA</sequence>
<feature type="region of interest" description="Disordered" evidence="13">
    <location>
        <begin position="1095"/>
        <end position="1127"/>
    </location>
</feature>
<dbReference type="InterPro" id="IPR008271">
    <property type="entry name" value="Ser/Thr_kinase_AS"/>
</dbReference>
<keyword evidence="7 19" id="KW-0418">Kinase</keyword>
<dbReference type="InterPro" id="IPR029787">
    <property type="entry name" value="Nucleotide_cyclase"/>
</dbReference>
<dbReference type="KEGG" id="acan:ACA1_279330"/>
<keyword evidence="14" id="KW-0472">Membrane</keyword>
<dbReference type="Gene3D" id="1.10.510.10">
    <property type="entry name" value="Transferase(Phosphotransferase) domain 1"/>
    <property type="match status" value="2"/>
</dbReference>
<dbReference type="PANTHER" id="PTHR44329">
    <property type="entry name" value="SERINE/THREONINE-PROTEIN KINASE TNNI3K-RELATED"/>
    <property type="match status" value="1"/>
</dbReference>
<dbReference type="OrthoDB" id="4062651at2759"/>
<feature type="disulfide bond" evidence="11">
    <location>
        <begin position="727"/>
        <end position="736"/>
    </location>
</feature>
<keyword evidence="11" id="KW-0245">EGF-like domain</keyword>
<dbReference type="SUPFAM" id="SSF55073">
    <property type="entry name" value="Nucleotide cyclase"/>
    <property type="match status" value="1"/>
</dbReference>
<feature type="compositionally biased region" description="Low complexity" evidence="13">
    <location>
        <begin position="1068"/>
        <end position="1077"/>
    </location>
</feature>
<comment type="caution">
    <text evidence="11">Lacks conserved residue(s) required for the propagation of feature annotation.</text>
</comment>
<dbReference type="Gene3D" id="3.30.70.1230">
    <property type="entry name" value="Nucleotide cyclase"/>
    <property type="match status" value="1"/>
</dbReference>
<feature type="domain" description="Protein kinase" evidence="16">
    <location>
        <begin position="794"/>
        <end position="1049"/>
    </location>
</feature>
<feature type="domain" description="Guanylate cyclase" evidence="18">
    <location>
        <begin position="1241"/>
        <end position="1278"/>
    </location>
</feature>
<comment type="subcellular location">
    <subcellularLocation>
        <location evidence="1">Membrane</location>
        <topology evidence="1">Single-pass membrane protein</topology>
    </subcellularLocation>
</comment>
<dbReference type="GeneID" id="14921824"/>
<keyword evidence="15" id="KW-0732">Signal</keyword>
<dbReference type="InterPro" id="IPR017441">
    <property type="entry name" value="Protein_kinase_ATP_BS"/>
</dbReference>
<feature type="binding site" evidence="12">
    <location>
        <position position="821"/>
    </location>
    <ligand>
        <name>ATP</name>
        <dbReference type="ChEBI" id="CHEBI:30616"/>
    </ligand>
</feature>
<evidence type="ECO:0000256" key="9">
    <source>
        <dbReference type="ARBA" id="ARBA00047899"/>
    </source>
</evidence>
<dbReference type="InterPro" id="IPR051681">
    <property type="entry name" value="Ser/Thr_Kinases-Pseudokinases"/>
</dbReference>
<reference evidence="19 20" key="1">
    <citation type="journal article" date="2013" name="Genome Biol.">
        <title>Genome of Acanthamoeba castellanii highlights extensive lateral gene transfer and early evolution of tyrosine kinase signaling.</title>
        <authorList>
            <person name="Clarke M."/>
            <person name="Lohan A.J."/>
            <person name="Liu B."/>
            <person name="Lagkouvardos I."/>
            <person name="Roy S."/>
            <person name="Zafar N."/>
            <person name="Bertelli C."/>
            <person name="Schilde C."/>
            <person name="Kianianmomeni A."/>
            <person name="Burglin T.R."/>
            <person name="Frech C."/>
            <person name="Turcotte B."/>
            <person name="Kopec K.O."/>
            <person name="Synnott J.M."/>
            <person name="Choo C."/>
            <person name="Paponov I."/>
            <person name="Finkler A."/>
            <person name="Soon Heng Tan C."/>
            <person name="Hutchins A.P."/>
            <person name="Weinmeier T."/>
            <person name="Rattei T."/>
            <person name="Chu J.S."/>
            <person name="Gimenez G."/>
            <person name="Irimia M."/>
            <person name="Rigden D.J."/>
            <person name="Fitzpatrick D.A."/>
            <person name="Lorenzo-Morales J."/>
            <person name="Bateman A."/>
            <person name="Chiu C.H."/>
            <person name="Tang P."/>
            <person name="Hegemann P."/>
            <person name="Fromm H."/>
            <person name="Raoult D."/>
            <person name="Greub G."/>
            <person name="Miranda-Saavedra D."/>
            <person name="Chen N."/>
            <person name="Nash P."/>
            <person name="Ginger M.L."/>
            <person name="Horn M."/>
            <person name="Schaap P."/>
            <person name="Caler L."/>
            <person name="Loftus B."/>
        </authorList>
    </citation>
    <scope>NUCLEOTIDE SEQUENCE [LARGE SCALE GENOMIC DNA]</scope>
    <source>
        <strain evidence="19 20">Neff</strain>
    </source>
</reference>
<dbReference type="InterPro" id="IPR024370">
    <property type="entry name" value="PBP_domain"/>
</dbReference>
<dbReference type="PROSITE" id="PS00022">
    <property type="entry name" value="EGF_1"/>
    <property type="match status" value="1"/>
</dbReference>
<dbReference type="PRINTS" id="PR00109">
    <property type="entry name" value="TYRKINASE"/>
</dbReference>
<dbReference type="SMART" id="SM00220">
    <property type="entry name" value="S_TKc"/>
    <property type="match status" value="2"/>
</dbReference>
<evidence type="ECO:0000256" key="8">
    <source>
        <dbReference type="ARBA" id="ARBA00022840"/>
    </source>
</evidence>
<dbReference type="Gene3D" id="3.40.190.10">
    <property type="entry name" value="Periplasmic binding protein-like II"/>
    <property type="match status" value="4"/>
</dbReference>
<keyword evidence="11" id="KW-1015">Disulfide bond</keyword>
<keyword evidence="20" id="KW-1185">Reference proteome</keyword>
<feature type="domain" description="EGF-like" evidence="17">
    <location>
        <begin position="701"/>
        <end position="737"/>
    </location>
</feature>
<feature type="chain" id="PRO_5003990859" description="non-specific serine/threonine protein kinase" evidence="15">
    <location>
        <begin position="26"/>
        <end position="1684"/>
    </location>
</feature>
<dbReference type="GO" id="GO:0009190">
    <property type="term" value="P:cyclic nucleotide biosynthetic process"/>
    <property type="evidence" value="ECO:0007669"/>
    <property type="project" value="InterPro"/>
</dbReference>
<evidence type="ECO:0000256" key="1">
    <source>
        <dbReference type="ARBA" id="ARBA00004167"/>
    </source>
</evidence>
<evidence type="ECO:0000313" key="20">
    <source>
        <dbReference type="Proteomes" id="UP000011083"/>
    </source>
</evidence>
<feature type="compositionally biased region" description="Basic and acidic residues" evidence="13">
    <location>
        <begin position="1355"/>
        <end position="1375"/>
    </location>
</feature>
<feature type="region of interest" description="Disordered" evidence="13">
    <location>
        <begin position="1057"/>
        <end position="1082"/>
    </location>
</feature>
<dbReference type="Pfam" id="PF07714">
    <property type="entry name" value="PK_Tyr_Ser-Thr"/>
    <property type="match status" value="2"/>
</dbReference>
<dbReference type="SUPFAM" id="SSF53850">
    <property type="entry name" value="Periplasmic binding protein-like II"/>
    <property type="match status" value="2"/>
</dbReference>
<dbReference type="PROSITE" id="PS50026">
    <property type="entry name" value="EGF_3"/>
    <property type="match status" value="1"/>
</dbReference>
<feature type="transmembrane region" description="Helical" evidence="14">
    <location>
        <begin position="746"/>
        <end position="777"/>
    </location>
</feature>
<evidence type="ECO:0000256" key="2">
    <source>
        <dbReference type="ARBA" id="ARBA00005843"/>
    </source>
</evidence>
<evidence type="ECO:0000256" key="14">
    <source>
        <dbReference type="SAM" id="Phobius"/>
    </source>
</evidence>
<keyword evidence="14" id="KW-1133">Transmembrane helix</keyword>
<evidence type="ECO:0000256" key="11">
    <source>
        <dbReference type="PROSITE-ProRule" id="PRU00076"/>
    </source>
</evidence>
<dbReference type="InterPro" id="IPR001245">
    <property type="entry name" value="Ser-Thr/Tyr_kinase_cat_dom"/>
</dbReference>
<dbReference type="InterPro" id="IPR011009">
    <property type="entry name" value="Kinase-like_dom_sf"/>
</dbReference>
<comment type="similarity">
    <text evidence="2">Belongs to the protein kinase superfamily. TKL Ser/Thr protein kinase family.</text>
</comment>
<dbReference type="STRING" id="1257118.L8H920"/>
<evidence type="ECO:0000259" key="16">
    <source>
        <dbReference type="PROSITE" id="PS50011"/>
    </source>
</evidence>
<evidence type="ECO:0000256" key="3">
    <source>
        <dbReference type="ARBA" id="ARBA00012513"/>
    </source>
</evidence>
<dbReference type="Gene3D" id="3.30.200.20">
    <property type="entry name" value="Phosphorylase Kinase, domain 1"/>
    <property type="match status" value="2"/>
</dbReference>
<dbReference type="PROSITE" id="PS00107">
    <property type="entry name" value="PROTEIN_KINASE_ATP"/>
    <property type="match status" value="2"/>
</dbReference>
<evidence type="ECO:0000313" key="19">
    <source>
        <dbReference type="EMBL" id="ELR20951.1"/>
    </source>
</evidence>
<dbReference type="PROSITE" id="PS50011">
    <property type="entry name" value="PROTEIN_KINASE_DOM"/>
    <property type="match status" value="2"/>
</dbReference>